<sequence length="114" mass="12361">MGDCLFCKIVDKKIPTAVVYEDDHTLAFDDINPQAPVHTLVIPKRHVDSVHVLDAKDEALLGRLLVSCNQVAGLKGLTAAGFRLVTNAGKDGGQTVPHLHFHVMGGRRMTWPPG</sequence>
<dbReference type="Gene3D" id="3.30.428.10">
    <property type="entry name" value="HIT-like"/>
    <property type="match status" value="1"/>
</dbReference>
<reference evidence="5 6" key="1">
    <citation type="submission" date="2017-03" db="EMBL/GenBank/DDBJ databases">
        <authorList>
            <person name="Afonso C.L."/>
            <person name="Miller P.J."/>
            <person name="Scott M.A."/>
            <person name="Spackman E."/>
            <person name="Goraichik I."/>
            <person name="Dimitrov K.M."/>
            <person name="Suarez D.L."/>
            <person name="Swayne D.E."/>
        </authorList>
    </citation>
    <scope>NUCLEOTIDE SEQUENCE [LARGE SCALE GENOMIC DNA]</scope>
    <source>
        <strain evidence="5">Genome sequencing of Nitrospira japonica strain NJ11</strain>
    </source>
</reference>
<dbReference type="STRING" id="1325564.NSJP_3464"/>
<evidence type="ECO:0000313" key="5">
    <source>
        <dbReference type="EMBL" id="SLM49631.1"/>
    </source>
</evidence>
<dbReference type="SUPFAM" id="SSF54197">
    <property type="entry name" value="HIT-like"/>
    <property type="match status" value="1"/>
</dbReference>
<organism evidence="5 6">
    <name type="scientific">Nitrospira japonica</name>
    <dbReference type="NCBI Taxonomy" id="1325564"/>
    <lineage>
        <taxon>Bacteria</taxon>
        <taxon>Pseudomonadati</taxon>
        <taxon>Nitrospirota</taxon>
        <taxon>Nitrospiria</taxon>
        <taxon>Nitrospirales</taxon>
        <taxon>Nitrospiraceae</taxon>
        <taxon>Nitrospira</taxon>
    </lineage>
</organism>
<name>A0A1W1I9M8_9BACT</name>
<accession>A0A1W1I9M8</accession>
<gene>
    <name evidence="5" type="ORF">NSJP_3464</name>
</gene>
<dbReference type="Proteomes" id="UP000192042">
    <property type="component" value="Chromosome I"/>
</dbReference>
<dbReference type="InterPro" id="IPR036265">
    <property type="entry name" value="HIT-like_sf"/>
</dbReference>
<dbReference type="Pfam" id="PF01230">
    <property type="entry name" value="HIT"/>
    <property type="match status" value="1"/>
</dbReference>
<protein>
    <submittedName>
        <fullName evidence="5">Uncharacterized HIT-like protein aq_141</fullName>
    </submittedName>
</protein>
<dbReference type="RefSeq" id="WP_080887823.1">
    <property type="nucleotide sequence ID" value="NZ_LT828648.1"/>
</dbReference>
<dbReference type="AlphaFoldDB" id="A0A1W1I9M8"/>
<dbReference type="EMBL" id="LT828648">
    <property type="protein sequence ID" value="SLM49631.1"/>
    <property type="molecule type" value="Genomic_DNA"/>
</dbReference>
<dbReference type="PROSITE" id="PS00892">
    <property type="entry name" value="HIT_1"/>
    <property type="match status" value="1"/>
</dbReference>
<dbReference type="CDD" id="cd01276">
    <property type="entry name" value="PKCI_related"/>
    <property type="match status" value="1"/>
</dbReference>
<dbReference type="InterPro" id="IPR001310">
    <property type="entry name" value="Histidine_triad_HIT"/>
</dbReference>
<evidence type="ECO:0000256" key="1">
    <source>
        <dbReference type="PIRSR" id="PIRSR601310-1"/>
    </source>
</evidence>
<feature type="domain" description="HIT" evidence="4">
    <location>
        <begin position="5"/>
        <end position="114"/>
    </location>
</feature>
<dbReference type="GO" id="GO:0003824">
    <property type="term" value="F:catalytic activity"/>
    <property type="evidence" value="ECO:0007669"/>
    <property type="project" value="InterPro"/>
</dbReference>
<dbReference type="KEGG" id="nja:NSJP_3464"/>
<dbReference type="InterPro" id="IPR011146">
    <property type="entry name" value="HIT-like"/>
</dbReference>
<evidence type="ECO:0000259" key="4">
    <source>
        <dbReference type="PROSITE" id="PS51084"/>
    </source>
</evidence>
<proteinExistence type="predicted"/>
<dbReference type="PROSITE" id="PS51084">
    <property type="entry name" value="HIT_2"/>
    <property type="match status" value="1"/>
</dbReference>
<feature type="short sequence motif" description="Histidine triad motif" evidence="2 3">
    <location>
        <begin position="98"/>
        <end position="102"/>
    </location>
</feature>
<evidence type="ECO:0000256" key="2">
    <source>
        <dbReference type="PIRSR" id="PIRSR601310-3"/>
    </source>
</evidence>
<feature type="active site" description="Tele-AMP-histidine intermediate" evidence="1">
    <location>
        <position position="100"/>
    </location>
</feature>
<dbReference type="InterPro" id="IPR019808">
    <property type="entry name" value="Histidine_triad_CS"/>
</dbReference>
<dbReference type="OrthoDB" id="9784774at2"/>
<dbReference type="PRINTS" id="PR00332">
    <property type="entry name" value="HISTRIAD"/>
</dbReference>
<keyword evidence="6" id="KW-1185">Reference proteome</keyword>
<evidence type="ECO:0000313" key="6">
    <source>
        <dbReference type="Proteomes" id="UP000192042"/>
    </source>
</evidence>
<dbReference type="PANTHER" id="PTHR23089">
    <property type="entry name" value="HISTIDINE TRIAD HIT PROTEIN"/>
    <property type="match status" value="1"/>
</dbReference>
<evidence type="ECO:0000256" key="3">
    <source>
        <dbReference type="PROSITE-ProRule" id="PRU00464"/>
    </source>
</evidence>